<protein>
    <submittedName>
        <fullName evidence="2">Uncharacterized protein</fullName>
    </submittedName>
</protein>
<keyword evidence="1" id="KW-0472">Membrane</keyword>
<proteinExistence type="predicted"/>
<keyword evidence="3" id="KW-1185">Reference proteome</keyword>
<keyword evidence="1" id="KW-1133">Transmembrane helix</keyword>
<dbReference type="RefSeq" id="WP_340268586.1">
    <property type="nucleotide sequence ID" value="NZ_JBBEOG010000003.1"/>
</dbReference>
<comment type="caution">
    <text evidence="2">The sequence shown here is derived from an EMBL/GenBank/DDBJ whole genome shotgun (WGS) entry which is preliminary data.</text>
</comment>
<evidence type="ECO:0000256" key="1">
    <source>
        <dbReference type="SAM" id="Phobius"/>
    </source>
</evidence>
<dbReference type="Proteomes" id="UP001596122">
    <property type="component" value="Unassembled WGS sequence"/>
</dbReference>
<sequence>MAFATFLTIVGLLVGTAVLLLRPSTALLVVRSLGDDAPPAADVRLLAGTVVTAVVLLAVGTVALTGASAAVPLVVTAVVAVVGAEALGRALDRPEVRARLVRAGLAAARRVSGLATSLVRRAGAEPAARRR</sequence>
<evidence type="ECO:0000313" key="3">
    <source>
        <dbReference type="Proteomes" id="UP001596122"/>
    </source>
</evidence>
<gene>
    <name evidence="2" type="ORF">ACFPJ6_17030</name>
</gene>
<feature type="transmembrane region" description="Helical" evidence="1">
    <location>
        <begin position="50"/>
        <end position="83"/>
    </location>
</feature>
<evidence type="ECO:0000313" key="2">
    <source>
        <dbReference type="EMBL" id="MFC5382472.1"/>
    </source>
</evidence>
<accession>A0ABW0GS12</accession>
<name>A0ABW0GS12_9MICO</name>
<dbReference type="EMBL" id="JBHSLD010000027">
    <property type="protein sequence ID" value="MFC5382472.1"/>
    <property type="molecule type" value="Genomic_DNA"/>
</dbReference>
<organism evidence="2 3">
    <name type="scientific">Aquipuribacter nitratireducens</name>
    <dbReference type="NCBI Taxonomy" id="650104"/>
    <lineage>
        <taxon>Bacteria</taxon>
        <taxon>Bacillati</taxon>
        <taxon>Actinomycetota</taxon>
        <taxon>Actinomycetes</taxon>
        <taxon>Micrococcales</taxon>
        <taxon>Intrasporangiaceae</taxon>
        <taxon>Aquipuribacter</taxon>
    </lineage>
</organism>
<keyword evidence="1" id="KW-0812">Transmembrane</keyword>
<reference evidence="3" key="1">
    <citation type="journal article" date="2019" name="Int. J. Syst. Evol. Microbiol.">
        <title>The Global Catalogue of Microorganisms (GCM) 10K type strain sequencing project: providing services to taxonomists for standard genome sequencing and annotation.</title>
        <authorList>
            <consortium name="The Broad Institute Genomics Platform"/>
            <consortium name="The Broad Institute Genome Sequencing Center for Infectious Disease"/>
            <person name="Wu L."/>
            <person name="Ma J."/>
        </authorList>
    </citation>
    <scope>NUCLEOTIDE SEQUENCE [LARGE SCALE GENOMIC DNA]</scope>
    <source>
        <strain evidence="3">CCUG 43114</strain>
    </source>
</reference>